<keyword evidence="2" id="KW-1185">Reference proteome</keyword>
<feature type="non-terminal residue" evidence="1">
    <location>
        <position position="1"/>
    </location>
</feature>
<proteinExistence type="predicted"/>
<evidence type="ECO:0000313" key="2">
    <source>
        <dbReference type="Proteomes" id="UP001165090"/>
    </source>
</evidence>
<comment type="caution">
    <text evidence="1">The sequence shown here is derived from an EMBL/GenBank/DDBJ whole genome shotgun (WGS) entry which is preliminary data.</text>
</comment>
<organism evidence="1 2">
    <name type="scientific">Volvox africanus</name>
    <dbReference type="NCBI Taxonomy" id="51714"/>
    <lineage>
        <taxon>Eukaryota</taxon>
        <taxon>Viridiplantae</taxon>
        <taxon>Chlorophyta</taxon>
        <taxon>core chlorophytes</taxon>
        <taxon>Chlorophyceae</taxon>
        <taxon>CS clade</taxon>
        <taxon>Chlamydomonadales</taxon>
        <taxon>Volvocaceae</taxon>
        <taxon>Volvox</taxon>
    </lineage>
</organism>
<accession>A0ABQ5SN44</accession>
<name>A0ABQ5SN44_9CHLO</name>
<reference evidence="1 2" key="1">
    <citation type="journal article" date="2023" name="IScience">
        <title>Expanded male sex-determining region conserved during the evolution of homothallism in the green alga Volvox.</title>
        <authorList>
            <person name="Yamamoto K."/>
            <person name="Matsuzaki R."/>
            <person name="Mahakham W."/>
            <person name="Heman W."/>
            <person name="Sekimoto H."/>
            <person name="Kawachi M."/>
            <person name="Minakuchi Y."/>
            <person name="Toyoda A."/>
            <person name="Nozaki H."/>
        </authorList>
    </citation>
    <scope>NUCLEOTIDE SEQUENCE [LARGE SCALE GENOMIC DNA]</scope>
    <source>
        <strain evidence="1 2">NIES-4468</strain>
    </source>
</reference>
<gene>
    <name evidence="1" type="ORF">VaNZ11_015470</name>
</gene>
<evidence type="ECO:0000313" key="1">
    <source>
        <dbReference type="EMBL" id="GLI70551.1"/>
    </source>
</evidence>
<dbReference type="EMBL" id="BSDZ01000094">
    <property type="protein sequence ID" value="GLI70551.1"/>
    <property type="molecule type" value="Genomic_DNA"/>
</dbReference>
<dbReference type="Proteomes" id="UP001165090">
    <property type="component" value="Unassembled WGS sequence"/>
</dbReference>
<protein>
    <submittedName>
        <fullName evidence="1">Uncharacterized protein</fullName>
    </submittedName>
</protein>
<sequence length="333" mass="34244">VAAAAAAAAATSAGVGYRSEHPMSCLLRYVVDHHDHLCASRGSASETLPVLANDLLPHNSSASTSSVGGSNFTYNHFESAPDNNGNILHHRPQDITSHGIIRRPCQVGYYVAAPPADVLYFTACMLGRSPKVVENAAVEAATITDSLLFSMEQGCGALGSSVCSDGGPTTPNCGGGGGLEGAVEPCLRPAEGPCPTNESSGIMLYRPSIPIKGLTQMLETFTVGNIERPVATAAAAAAAAAEAEAEGAAEVAVEAAAVAEAARIPSSSSLLAVSPAQCQLTSGVLKSPPPSQLREAHGTFRVAAAACRNLRRLVRKPITCCLFPDWKAGYIYS</sequence>